<dbReference type="EMBL" id="SACY01000002">
    <property type="protein sequence ID" value="RVU25621.1"/>
    <property type="molecule type" value="Genomic_DNA"/>
</dbReference>
<dbReference type="RefSeq" id="WP_127802774.1">
    <property type="nucleotide sequence ID" value="NZ_SACY01000002.1"/>
</dbReference>
<dbReference type="OrthoDB" id="6385145at2"/>
<dbReference type="Proteomes" id="UP000282832">
    <property type="component" value="Unassembled WGS sequence"/>
</dbReference>
<dbReference type="AlphaFoldDB" id="A0A437PTP0"/>
<accession>A0A437PTP0</accession>
<organism evidence="1 2">
    <name type="scientific">Sandaracinomonas limnophila</name>
    <dbReference type="NCBI Taxonomy" id="1862386"/>
    <lineage>
        <taxon>Bacteria</taxon>
        <taxon>Pseudomonadati</taxon>
        <taxon>Bacteroidota</taxon>
        <taxon>Cytophagia</taxon>
        <taxon>Cytophagales</taxon>
        <taxon>Flectobacillaceae</taxon>
        <taxon>Sandaracinomonas</taxon>
    </lineage>
</organism>
<dbReference type="Pfam" id="PF13618">
    <property type="entry name" value="Gluconate_2-dh3"/>
    <property type="match status" value="1"/>
</dbReference>
<name>A0A437PTP0_9BACT</name>
<gene>
    <name evidence="1" type="ORF">EOJ36_04165</name>
</gene>
<evidence type="ECO:0000313" key="1">
    <source>
        <dbReference type="EMBL" id="RVU25621.1"/>
    </source>
</evidence>
<sequence>MDRREYIKNSAALLGLAMSQTKIGKILSDWEKTSADIPTIFNEFQWSMVQDIAETICPKTQSPGAIELKVPEFIALMVKDTMSKKDQKAFQEGIQELDQQAILQFTKPYLSLAKEQKEKLLTRLDADSPHFPPTMWGIVLVENPAPITFFRRFKSLTLMGYFSSEKIGKDFLVYDPIPGKFIGCMPLNGQNGWTE</sequence>
<comment type="caution">
    <text evidence="1">The sequence shown here is derived from an EMBL/GenBank/DDBJ whole genome shotgun (WGS) entry which is preliminary data.</text>
</comment>
<protein>
    <submittedName>
        <fullName evidence="1">Gluconate 2-dehydrogenase subunit 3 family protein</fullName>
    </submittedName>
</protein>
<keyword evidence="2" id="KW-1185">Reference proteome</keyword>
<evidence type="ECO:0000313" key="2">
    <source>
        <dbReference type="Proteomes" id="UP000282832"/>
    </source>
</evidence>
<proteinExistence type="predicted"/>
<dbReference type="InterPro" id="IPR027056">
    <property type="entry name" value="Gluconate_2DH_su3"/>
</dbReference>
<reference evidence="1 2" key="1">
    <citation type="submission" date="2019-01" db="EMBL/GenBank/DDBJ databases">
        <authorList>
            <person name="Chen W.-M."/>
        </authorList>
    </citation>
    <scope>NUCLEOTIDE SEQUENCE [LARGE SCALE GENOMIC DNA]</scope>
    <source>
        <strain evidence="1 2">FSY-15</strain>
    </source>
</reference>